<sequence length="48" mass="5325">MLYEVVTWSAAADKDGKHQDRKAVGMKVMVLGKDGKWHTAAQVWNVAP</sequence>
<evidence type="ECO:0000313" key="2">
    <source>
        <dbReference type="Proteomes" id="UP000219522"/>
    </source>
</evidence>
<evidence type="ECO:0000313" key="1">
    <source>
        <dbReference type="EMBL" id="SOE53931.1"/>
    </source>
</evidence>
<accession>A0A7Z7I222</accession>
<protein>
    <submittedName>
        <fullName evidence="1">Uncharacterized protein</fullName>
    </submittedName>
</protein>
<proteinExistence type="predicted"/>
<dbReference type="RefSeq" id="WP_235025994.1">
    <property type="nucleotide sequence ID" value="NZ_FCOG02000093.1"/>
</dbReference>
<comment type="caution">
    <text evidence="1">The sequence shown here is derived from an EMBL/GenBank/DDBJ whole genome shotgun (WGS) entry which is preliminary data.</text>
</comment>
<dbReference type="Proteomes" id="UP000219522">
    <property type="component" value="Unassembled WGS sequence"/>
</dbReference>
<keyword evidence="2" id="KW-1185">Reference proteome</keyword>
<gene>
    <name evidence="1" type="ORF">SAMN05446927_0737</name>
</gene>
<organism evidence="1 2">
    <name type="scientific">Caballeronia arationis</name>
    <dbReference type="NCBI Taxonomy" id="1777142"/>
    <lineage>
        <taxon>Bacteria</taxon>
        <taxon>Pseudomonadati</taxon>
        <taxon>Pseudomonadota</taxon>
        <taxon>Betaproteobacteria</taxon>
        <taxon>Burkholderiales</taxon>
        <taxon>Burkholderiaceae</taxon>
        <taxon>Caballeronia</taxon>
    </lineage>
</organism>
<name>A0A7Z7I222_9BURK</name>
<dbReference type="EMBL" id="OCSU01000001">
    <property type="protein sequence ID" value="SOE53931.1"/>
    <property type="molecule type" value="Genomic_DNA"/>
</dbReference>
<reference evidence="1 2" key="1">
    <citation type="submission" date="2017-09" db="EMBL/GenBank/DDBJ databases">
        <authorList>
            <person name="Varghese N."/>
            <person name="Submissions S."/>
        </authorList>
    </citation>
    <scope>NUCLEOTIDE SEQUENCE [LARGE SCALE GENOMIC DNA]</scope>
    <source>
        <strain evidence="1 2">OK806</strain>
    </source>
</reference>
<dbReference type="AlphaFoldDB" id="A0A7Z7I222"/>